<reference evidence="1" key="1">
    <citation type="journal article" date="2015" name="PeerJ">
        <title>First genomic representation of candidate bacterial phylum KSB3 points to enhanced environmental sensing as a trigger of wastewater bulking.</title>
        <authorList>
            <person name="Sekiguchi Y."/>
            <person name="Ohashi A."/>
            <person name="Parks D.H."/>
            <person name="Yamauchi T."/>
            <person name="Tyson G.W."/>
            <person name="Hugenholtz P."/>
        </authorList>
    </citation>
    <scope>NUCLEOTIDE SEQUENCE [LARGE SCALE GENOMIC DNA]</scope>
</reference>
<proteinExistence type="predicted"/>
<protein>
    <submittedName>
        <fullName evidence="1">Transposase IS4 family protein</fullName>
    </submittedName>
</protein>
<accession>A0A0S6W478</accession>
<dbReference type="HOGENOM" id="CLU_058184_2_0_0"/>
<dbReference type="AlphaFoldDB" id="A0A0S6W478"/>
<gene>
    <name evidence="1" type="ORF">U14_04563</name>
</gene>
<evidence type="ECO:0000313" key="1">
    <source>
        <dbReference type="EMBL" id="GAK53298.1"/>
    </source>
</evidence>
<organism evidence="1">
    <name type="scientific">Candidatus Moduliflexus flocculans</name>
    <dbReference type="NCBI Taxonomy" id="1499966"/>
    <lineage>
        <taxon>Bacteria</taxon>
        <taxon>Candidatus Moduliflexota</taxon>
        <taxon>Candidatus Moduliflexia</taxon>
        <taxon>Candidatus Moduliflexales</taxon>
        <taxon>Candidatus Moduliflexaceae</taxon>
    </lineage>
</organism>
<dbReference type="Proteomes" id="UP000030700">
    <property type="component" value="Unassembled WGS sequence"/>
</dbReference>
<keyword evidence="2" id="KW-1185">Reference proteome</keyword>
<dbReference type="EMBL" id="DF820459">
    <property type="protein sequence ID" value="GAK53298.1"/>
    <property type="molecule type" value="Genomic_DNA"/>
</dbReference>
<dbReference type="STRING" id="1499966.U14_04563"/>
<name>A0A0S6W478_9BACT</name>
<dbReference type="SUPFAM" id="SSF53098">
    <property type="entry name" value="Ribonuclease H-like"/>
    <property type="match status" value="1"/>
</dbReference>
<evidence type="ECO:0000313" key="2">
    <source>
        <dbReference type="Proteomes" id="UP000030700"/>
    </source>
</evidence>
<sequence>MTELSPLMTVFAATFAWHRARITFLAQFLVALVRVRTVTLTEIAAALCGQTKPASSYRRIQRFFQDFSLTRPQIAAAVLQWLPLGEKWLLCLDRTNWQYGHQHLNLLVLAVAYHGVALPLLWMSLDKPGASNSHERIALLKHFLCAFDRKRIRCLTADRECLGTEWIKFLKRQRIPFRIRLKRNVLVSNPSASSEMAAGRFFQQCRLGEAYLLPPPRRVFGMTVFVVGMRMKNEFLIIITNIDPNTA</sequence>
<dbReference type="InterPro" id="IPR012337">
    <property type="entry name" value="RNaseH-like_sf"/>
</dbReference>